<accession>A0A255ZQ05</accession>
<protein>
    <recommendedName>
        <fullName evidence="4">Esterase</fullName>
    </recommendedName>
</protein>
<evidence type="ECO:0008006" key="4">
    <source>
        <dbReference type="Google" id="ProtNLM"/>
    </source>
</evidence>
<dbReference type="PROSITE" id="PS51257">
    <property type="entry name" value="PROKAR_LIPOPROTEIN"/>
    <property type="match status" value="1"/>
</dbReference>
<evidence type="ECO:0000256" key="1">
    <source>
        <dbReference type="ARBA" id="ARBA00022729"/>
    </source>
</evidence>
<dbReference type="RefSeq" id="WP_094412579.1">
    <property type="nucleotide sequence ID" value="NZ_NOXV01000177.1"/>
</dbReference>
<gene>
    <name evidence="2" type="ORF">CHU92_03310</name>
</gene>
<name>A0A255ZQ05_9FLAO</name>
<dbReference type="Proteomes" id="UP000216605">
    <property type="component" value="Unassembled WGS sequence"/>
</dbReference>
<proteinExistence type="predicted"/>
<dbReference type="PANTHER" id="PTHR43037:SF1">
    <property type="entry name" value="BLL1128 PROTEIN"/>
    <property type="match status" value="1"/>
</dbReference>
<keyword evidence="3" id="KW-1185">Reference proteome</keyword>
<dbReference type="EMBL" id="NOXV01000177">
    <property type="protein sequence ID" value="OYQ43501.1"/>
    <property type="molecule type" value="Genomic_DNA"/>
</dbReference>
<dbReference type="PANTHER" id="PTHR43037">
    <property type="entry name" value="UNNAMED PRODUCT-RELATED"/>
    <property type="match status" value="1"/>
</dbReference>
<organism evidence="2 3">
    <name type="scientific">Flavobacterium cyanobacteriorum</name>
    <dbReference type="NCBI Taxonomy" id="2022802"/>
    <lineage>
        <taxon>Bacteria</taxon>
        <taxon>Pseudomonadati</taxon>
        <taxon>Bacteroidota</taxon>
        <taxon>Flavobacteriia</taxon>
        <taxon>Flavobacteriales</taxon>
        <taxon>Flavobacteriaceae</taxon>
        <taxon>Flavobacterium</taxon>
    </lineage>
</organism>
<evidence type="ECO:0000313" key="2">
    <source>
        <dbReference type="EMBL" id="OYQ43501.1"/>
    </source>
</evidence>
<reference evidence="2 3" key="1">
    <citation type="submission" date="2017-07" db="EMBL/GenBank/DDBJ databases">
        <title>Flavobacterium cyanobacteriorum sp. nov., isolated from cyanobacterial aggregates in a eutrophic lake.</title>
        <authorList>
            <person name="Cai H."/>
        </authorList>
    </citation>
    <scope>NUCLEOTIDE SEQUENCE [LARGE SCALE GENOMIC DNA]</scope>
    <source>
        <strain evidence="2 3">TH021</strain>
    </source>
</reference>
<dbReference type="AlphaFoldDB" id="A0A255ZQ05"/>
<keyword evidence="1" id="KW-0732">Signal</keyword>
<dbReference type="InterPro" id="IPR050955">
    <property type="entry name" value="Plant_Biomass_Hydrol_Est"/>
</dbReference>
<dbReference type="InterPro" id="IPR029058">
    <property type="entry name" value="AB_hydrolase_fold"/>
</dbReference>
<dbReference type="SUPFAM" id="SSF53474">
    <property type="entry name" value="alpha/beta-Hydrolases"/>
    <property type="match status" value="1"/>
</dbReference>
<dbReference type="Gene3D" id="3.40.50.1820">
    <property type="entry name" value="alpha/beta hydrolase"/>
    <property type="match status" value="1"/>
</dbReference>
<sequence length="312" mass="33442">MDKLCKFLTAIIIIAGCSSNETASLTADKEGELSTVNLTVDNLQRSFLLYKPKGYNNAGKMPVLLVNHGGQSTSQGMMAVADFRNLADNEKFLLLYPQGYLNTWNDGRPTAANLSGVDDVNYFRQLCNYAVANLDADPSRIYVTGLSSGGFMASRLGCELSDRIAAIAVVGATLEQGVFNNYSPGRYVPAMIIQGTADPFVPINGGIVLPGAGGYAMSHSAAVSKWISINNCSSSPVVTNIPDTANDGTTIDKNVYSNAGNTSEVVGYVVNNGGHTWPQGLQYQSVSVIGRTTQNLNANSVIWAFCKRWRRN</sequence>
<dbReference type="OrthoDB" id="9764953at2"/>
<evidence type="ECO:0000313" key="3">
    <source>
        <dbReference type="Proteomes" id="UP000216605"/>
    </source>
</evidence>
<comment type="caution">
    <text evidence="2">The sequence shown here is derived from an EMBL/GenBank/DDBJ whole genome shotgun (WGS) entry which is preliminary data.</text>
</comment>